<evidence type="ECO:0000256" key="1">
    <source>
        <dbReference type="SAM" id="MobiDB-lite"/>
    </source>
</evidence>
<feature type="compositionally biased region" description="Polar residues" evidence="1">
    <location>
        <begin position="1623"/>
        <end position="1636"/>
    </location>
</feature>
<name>A0A8B1P137_9ACTN</name>
<evidence type="ECO:0000313" key="4">
    <source>
        <dbReference type="Proteomes" id="UP000009036"/>
    </source>
</evidence>
<dbReference type="Gene3D" id="2.170.16.10">
    <property type="entry name" value="Hedgehog/Intein (Hint) domain"/>
    <property type="match status" value="1"/>
</dbReference>
<dbReference type="Pfam" id="PF18431">
    <property type="entry name" value="RNAse_A_bac"/>
    <property type="match status" value="1"/>
</dbReference>
<feature type="region of interest" description="Disordered" evidence="1">
    <location>
        <begin position="61"/>
        <end position="82"/>
    </location>
</feature>
<dbReference type="CDD" id="cd00081">
    <property type="entry name" value="Hint"/>
    <property type="match status" value="1"/>
</dbReference>
<dbReference type="Gene3D" id="2.180.10.10">
    <property type="entry name" value="RHS repeat-associated core"/>
    <property type="match status" value="1"/>
</dbReference>
<dbReference type="SMART" id="SM00306">
    <property type="entry name" value="HintN"/>
    <property type="match status" value="1"/>
</dbReference>
<sequence>MLGLVRRARLRRGIGVGVSMVLAGSLLSVLPSAAQPAAASGAADRADVGKAVAGTYGIRVKPRRLPTGPRTPKARPKSDWPKAAAATIRLAEAGTAPPSSTAQGKDEQLPLTLAPAEPRSRGLAKATGRHRIAAAGAVTAHILSQQHSRRAGIDGVLFTLQPAGGSTASSGQQPGSLRVGVNYGGFAGAYGGGYASRLRLVELPACAATTPDKAGCRTAKPLTTSNDTEKHTLTASSVSLRAKGPTVLAAVGDDKSVKGDYKATSLAPSATWDTNLNTGDFTWSYDMPVPEVPGGLKPSIGLSYSSGAIDGRTGNSNNQGSWAGDGFELWPGYIERRYKPCSEDGEKHADGNRPGDLCWSYDNAFISFNGKAGELVPAGKDEWKLQNDDGTKIKRLTSTARDNGDNDNEYWELTDPSGTRFYFGYHKLPGWAAGKDATDSAWTVPVFGNNSGEDCHKDAFKDSWCQQGWRWNLDYVVDPHGNAMAYYYDKETNSYGRDLNKDDDTPYTRGGSLKRIEYGRSSSDLYEGKPLAQVSFTNAERCLPQTGVTCAADTIDAKSFYWYDTPWDLNCKAATACDQGRLSPTFWTRKRLTGVTTEVLKEGALTPVDSWSLTHRWGKADVDYQLELESIQHTGRTDTAPLALPKTTFAYTQLANRLDKTGDGYAPYVKDRLSTIDDEYGGQTDVNYSAPACSFDSLPTPEANTTRCFPQFIGGSASDDMDKSWFNKYVVTSVTTTDRTGGAPDQVTRYSYLGDAAWHYDDDDGLTKEKFKTWSQWRGYRHVRVQTGGQGTAADVMKTQEDSYFLRGMDGDRKTVSGGTKDVKVALEDGEGEPLSDDASAAGFPYKTATYSAPGGKILAKTVSRPWHHETATKVRDWGTVTANFSGTASTRAWTSLDDGAGAKWRTTTTASTFDTVAGRVTEVSDRGDDATTDDDRCTRTTYATNADKNILTLPARVETVATECGSSPDRSKDVISDIRTAYDGGGYGSAPTKGDATAVATLKKHDGTTATYLESATTYDGYGRPEKVTDLTANVTAIGDSAPTRTARADGRTTTTVYSPATGIPTKTAVTTPPADPKDSTTAQTTTSELDPLRGQPTATTDANGKRTILRYDALGRSTKVWLADRRSTSLLPNYQFDYYVEEGKPATVATRTLNPQGGQSVSYTLYDGYLRTRQAQAPGPGAGWLISDTFYDERGLVAKAFAPYYVSGKPERELFKPADALSVETQTWKTYDGLGRETESRDVAGNGEGGKVLAVTTTHYGGDRTTVIPPQGGTATTTVTDARGQTTQLLQHHTRTADAPADTTRYAYTPAGKLEGVTDPGGNRWAYQYDQLGNQTWSKDPDKGITKATFDDRGQQISSEDANGAVLATVYDGLGRKTELHDKTPNGPLRAKWIYDTVTGAKGQLAESTRYLDGKAYTNKITQYDPVYRPLRTDTVIPDSEGALAGTYSASTSLYANGLPRGRSMSQAGNILGKGWNYTYDDRTMRVTSVFGTGIRSDATYTLTGKPLTYKIVGSGKPTQVTNTYEWGTQRLSNSRVDRQDVAGVDQSATYGYDPAGNVTSLSDVSRTGTDTQCFTYDYLRRLTEAWTQDEKTCAADPAGNLIAGPAPYWQSYGYDTAGNRTTLTQHDPTGNSTKDTKSTYRYPKPGTPQPHTLIAVDTTGPTGASTSSYGYDPTGNTTTRTLAGDKQTLTWDAEGHLAKVTEPAGDKGTKTTSYIYDADGNRLLTHTDDRTTLTLGDHTELTLDKGADKPKATRYIPLGSGNQAVLADDGTYTITLADHHGTGQLAIKTADQSLTQRRSLPFGGPRGTKPTNWPGTKGYVGGTDDTADTGLTHLGAREYDPEAGRFLSVDPVLDPVDPQQINGYTYSNNNPLTFSDPTGQLFADPDGSGRGTGVVHNRHGGMRLSGSKDYIPGPGACIQPYCHRPYNGPTRYEIYPGVSAPLSWAKAPDLEREFKEVTSEFKPWGNPRFEDGPIAGVRITHALSEACYRLEGGCPEEVYSYSKLLAMAAIAAAAEGDIPGRLAGRLAGKAGNCFHSFVPDTEVALADGKRKRIEDVKTGDKVVATDPKTGKTTTRAVVASIVTKDDKHFTDLTVKNPSGDSSIIATDTHPFWSVDKKKWINAGDLRPGTELRTPQGTTAKITAVRHFHKQQQTHDLTIAGTHTYYVLAGKTPVLVHNSNCNLAQNEAAGGHAIARHVGKTDAELAARNIRYSSTFTDLAAAERATDGNLAANQGEISEWVSGNGRRLVINGPMNAADGRVYERATQGVLSPSGVTTVLQRNPSMPNGYHIVTSYPSP</sequence>
<dbReference type="InterPro" id="IPR006530">
    <property type="entry name" value="YD"/>
</dbReference>
<feature type="compositionally biased region" description="Low complexity" evidence="1">
    <location>
        <begin position="1044"/>
        <end position="1057"/>
    </location>
</feature>
<dbReference type="PANTHER" id="PTHR32305">
    <property type="match status" value="1"/>
</dbReference>
<feature type="region of interest" description="Disordered" evidence="1">
    <location>
        <begin position="94"/>
        <end position="119"/>
    </location>
</feature>
<feature type="region of interest" description="Disordered" evidence="1">
    <location>
        <begin position="1800"/>
        <end position="1822"/>
    </location>
</feature>
<dbReference type="EMBL" id="CP072931">
    <property type="protein sequence ID" value="QTZ95797.1"/>
    <property type="molecule type" value="Genomic_DNA"/>
</dbReference>
<dbReference type="InterPro" id="IPR031325">
    <property type="entry name" value="RHS_repeat"/>
</dbReference>
<organism evidence="3 4">
    <name type="scientific">Streptomyces auratus AGR0001</name>
    <dbReference type="NCBI Taxonomy" id="1160718"/>
    <lineage>
        <taxon>Bacteria</taxon>
        <taxon>Bacillati</taxon>
        <taxon>Actinomycetota</taxon>
        <taxon>Actinomycetes</taxon>
        <taxon>Kitasatosporales</taxon>
        <taxon>Streptomycetaceae</taxon>
        <taxon>Streptomyces</taxon>
    </lineage>
</organism>
<dbReference type="Pfam" id="PF05593">
    <property type="entry name" value="RHS_repeat"/>
    <property type="match status" value="3"/>
</dbReference>
<dbReference type="Pfam" id="PF07591">
    <property type="entry name" value="PT-HINT"/>
    <property type="match status" value="1"/>
</dbReference>
<dbReference type="NCBIfam" id="TIGR03696">
    <property type="entry name" value="Rhs_assc_core"/>
    <property type="match status" value="1"/>
</dbReference>
<feature type="region of interest" description="Disordered" evidence="1">
    <location>
        <begin position="1623"/>
        <end position="1655"/>
    </location>
</feature>
<proteinExistence type="predicted"/>
<accession>A0A8B1P137</accession>
<keyword evidence="4" id="KW-1185">Reference proteome</keyword>
<reference evidence="3" key="1">
    <citation type="journal article" date="2012" name="J. Bacteriol.">
        <title>Genome Sequence of Streptomyces auratus Strain AGR0001, a Phoslactomycin-Producing Actinomycete.</title>
        <authorList>
            <person name="Han X."/>
            <person name="Li M."/>
            <person name="Ding Z."/>
            <person name="Zhao J."/>
            <person name="Ji K."/>
            <person name="Wen M."/>
            <person name="Lu T."/>
        </authorList>
    </citation>
    <scope>NUCLEOTIDE SEQUENCE</scope>
    <source>
        <strain evidence="3">AGR0001</strain>
    </source>
</reference>
<reference evidence="3" key="2">
    <citation type="submission" date="2021-04" db="EMBL/GenBank/DDBJ databases">
        <authorList>
            <person name="Wen M.-L."/>
            <person name="Han X.-L."/>
            <person name="Xiong J."/>
        </authorList>
    </citation>
    <scope>NUCLEOTIDE SEQUENCE</scope>
    <source>
        <strain evidence="3">AGR0001</strain>
    </source>
</reference>
<dbReference type="NCBIfam" id="TIGR01643">
    <property type="entry name" value="YD_repeat_2x"/>
    <property type="match status" value="3"/>
</dbReference>
<dbReference type="KEGG" id="sauh:SU9_033700"/>
<feature type="compositionally biased region" description="Polar residues" evidence="1">
    <location>
        <begin position="1081"/>
        <end position="1090"/>
    </location>
</feature>
<dbReference type="CDD" id="cd20684">
    <property type="entry name" value="CdiA-CT_Yk_RNaseA-like"/>
    <property type="match status" value="1"/>
</dbReference>
<dbReference type="InterPro" id="IPR050708">
    <property type="entry name" value="T6SS_VgrG/RHS"/>
</dbReference>
<evidence type="ECO:0000313" key="3">
    <source>
        <dbReference type="EMBL" id="QTZ95797.1"/>
    </source>
</evidence>
<gene>
    <name evidence="3" type="ORF">SU9_033700</name>
</gene>
<dbReference type="PANTHER" id="PTHR32305:SF17">
    <property type="entry name" value="TRNA NUCLEASE WAPA"/>
    <property type="match status" value="1"/>
</dbReference>
<dbReference type="InterPro" id="IPR041436">
    <property type="entry name" value="RNAse_A_bac"/>
</dbReference>
<feature type="domain" description="Hint" evidence="2">
    <location>
        <begin position="2037"/>
        <end position="2138"/>
    </location>
</feature>
<dbReference type="InterPro" id="IPR003587">
    <property type="entry name" value="Hint_dom_N"/>
</dbReference>
<dbReference type="SUPFAM" id="SSF51294">
    <property type="entry name" value="Hedgehog/intein (Hint) domain"/>
    <property type="match status" value="1"/>
</dbReference>
<dbReference type="Proteomes" id="UP000009036">
    <property type="component" value="Chromosome"/>
</dbReference>
<dbReference type="InterPro" id="IPR022385">
    <property type="entry name" value="Rhs_assc_core"/>
</dbReference>
<evidence type="ECO:0000259" key="2">
    <source>
        <dbReference type="SMART" id="SM00306"/>
    </source>
</evidence>
<protein>
    <submittedName>
        <fullName evidence="3">Sugar-binding protein</fullName>
    </submittedName>
</protein>
<dbReference type="InterPro" id="IPR036844">
    <property type="entry name" value="Hint_dom_sf"/>
</dbReference>
<feature type="region of interest" description="Disordered" evidence="1">
    <location>
        <begin position="1044"/>
        <end position="1105"/>
    </location>
</feature>